<keyword evidence="2" id="KW-1185">Reference proteome</keyword>
<name>A0ABV0M014_9HYPH</name>
<organism evidence="1 2">
    <name type="scientific">Neorhizobium phenanthreniclasticum</name>
    <dbReference type="NCBI Taxonomy" id="3157917"/>
    <lineage>
        <taxon>Bacteria</taxon>
        <taxon>Pseudomonadati</taxon>
        <taxon>Pseudomonadota</taxon>
        <taxon>Alphaproteobacteria</taxon>
        <taxon>Hyphomicrobiales</taxon>
        <taxon>Rhizobiaceae</taxon>
        <taxon>Rhizobium/Agrobacterium group</taxon>
        <taxon>Neorhizobium</taxon>
    </lineage>
</organism>
<protein>
    <submittedName>
        <fullName evidence="1">Uncharacterized protein</fullName>
    </submittedName>
</protein>
<accession>A0ABV0M014</accession>
<dbReference type="RefSeq" id="WP_348862720.1">
    <property type="nucleotide sequence ID" value="NZ_JBEAAL010000005.1"/>
</dbReference>
<evidence type="ECO:0000313" key="1">
    <source>
        <dbReference type="EMBL" id="MEQ1405187.1"/>
    </source>
</evidence>
<sequence length="90" mass="9914">MTGALRADRKKIFLSPGWLKNGAGACQESIADDDFLLRMSTKGRNPVFSVIFADVSFLLIEPVQKTFSCQFLINTALCASSGNLRAWEDL</sequence>
<evidence type="ECO:0000313" key="2">
    <source>
        <dbReference type="Proteomes" id="UP001496627"/>
    </source>
</evidence>
<comment type="caution">
    <text evidence="1">The sequence shown here is derived from an EMBL/GenBank/DDBJ whole genome shotgun (WGS) entry which is preliminary data.</text>
</comment>
<proteinExistence type="predicted"/>
<dbReference type="EMBL" id="JBEAAL010000005">
    <property type="protein sequence ID" value="MEQ1405187.1"/>
    <property type="molecule type" value="Genomic_DNA"/>
</dbReference>
<gene>
    <name evidence="1" type="ORF">ABK249_09610</name>
</gene>
<reference evidence="1 2" key="1">
    <citation type="submission" date="2024-05" db="EMBL/GenBank/DDBJ databases">
        <title>Neorhizobium sp. Rsf11, a plant growth promoting and heavy metal resistant PAH-degrader.</title>
        <authorList>
            <person name="Golubev S.N."/>
            <person name="Muratova A.Y."/>
            <person name="Markelova M.I."/>
        </authorList>
    </citation>
    <scope>NUCLEOTIDE SEQUENCE [LARGE SCALE GENOMIC DNA]</scope>
    <source>
        <strain evidence="1 2">Rsf11</strain>
    </source>
</reference>
<dbReference type="Proteomes" id="UP001496627">
    <property type="component" value="Unassembled WGS sequence"/>
</dbReference>